<gene>
    <name evidence="1" type="ORF">DN052_05120</name>
</gene>
<sequence>MSGRRSRNKGSRAERELFGLLADRLGQVVTRNLSQTRDAGCDSLSVPGFAIECKRVETTFQNAWMRQAVEATHSGHEIPVVFYRQSHHPWRAAFRCSDLLNHQAYTGLAHLDLDDAATFMRERVAPC</sequence>
<protein>
    <recommendedName>
        <fullName evidence="3">Holliday junction resolvase</fullName>
    </recommendedName>
</protein>
<organism evidence="1 2">
    <name type="scientific">Acidithiobacillus ferrooxidans</name>
    <name type="common">Thiobacillus ferrooxidans</name>
    <dbReference type="NCBI Taxonomy" id="920"/>
    <lineage>
        <taxon>Bacteria</taxon>
        <taxon>Pseudomonadati</taxon>
        <taxon>Pseudomonadota</taxon>
        <taxon>Acidithiobacillia</taxon>
        <taxon>Acidithiobacillales</taxon>
        <taxon>Acidithiobacillaceae</taxon>
        <taxon>Acidithiobacillus</taxon>
    </lineage>
</organism>
<evidence type="ECO:0000313" key="1">
    <source>
        <dbReference type="EMBL" id="PZD82399.1"/>
    </source>
</evidence>
<dbReference type="OrthoDB" id="8913593at2"/>
<dbReference type="RefSeq" id="WP_054608679.1">
    <property type="nucleotide sequence ID" value="NZ_AP025160.1"/>
</dbReference>
<dbReference type="Pfam" id="PF24608">
    <property type="entry name" value="PDDEXK_15"/>
    <property type="match status" value="1"/>
</dbReference>
<proteinExistence type="predicted"/>
<reference evidence="1 2" key="1">
    <citation type="submission" date="2018-06" db="EMBL/GenBank/DDBJ databases">
        <title>Draft sequence of Acidithiobacillus ferrooxidans CCM 4253.</title>
        <authorList>
            <person name="Moya-Beltran A."/>
            <person name="Castro M."/>
            <person name="Covarrubias P.C."/>
            <person name="Issotta F."/>
            <person name="Janiczek O."/>
            <person name="Mandl M."/>
            <person name="Kucera J."/>
            <person name="Quatrini R."/>
        </authorList>
    </citation>
    <scope>NUCLEOTIDE SEQUENCE [LARGE SCALE GENOMIC DNA]</scope>
    <source>
        <strain evidence="1 2">CCM 4253</strain>
    </source>
</reference>
<comment type="caution">
    <text evidence="1">The sequence shown here is derived from an EMBL/GenBank/DDBJ whole genome shotgun (WGS) entry which is preliminary data.</text>
</comment>
<evidence type="ECO:0008006" key="3">
    <source>
        <dbReference type="Google" id="ProtNLM"/>
    </source>
</evidence>
<accession>A0A2W1K6H2</accession>
<dbReference type="InterPro" id="IPR056931">
    <property type="entry name" value="D14-like"/>
</dbReference>
<name>A0A2W1K6H2_ACIFR</name>
<dbReference type="Proteomes" id="UP000248886">
    <property type="component" value="Unassembled WGS sequence"/>
</dbReference>
<dbReference type="AlphaFoldDB" id="A0A2W1K6H2"/>
<evidence type="ECO:0000313" key="2">
    <source>
        <dbReference type="Proteomes" id="UP000248886"/>
    </source>
</evidence>
<dbReference type="EMBL" id="QKQP01000001">
    <property type="protein sequence ID" value="PZD82399.1"/>
    <property type="molecule type" value="Genomic_DNA"/>
</dbReference>